<reference evidence="4" key="1">
    <citation type="submission" date="2025-08" db="UniProtKB">
        <authorList>
            <consortium name="RefSeq"/>
        </authorList>
    </citation>
    <scope>IDENTIFICATION</scope>
</reference>
<gene>
    <name evidence="4" type="primary">LOC100898154</name>
</gene>
<accession>A0AAJ7PAW2</accession>
<evidence type="ECO:0000313" key="4">
    <source>
        <dbReference type="RefSeq" id="XP_018497048.1"/>
    </source>
</evidence>
<feature type="region of interest" description="Disordered" evidence="1">
    <location>
        <begin position="374"/>
        <end position="394"/>
    </location>
</feature>
<dbReference type="RefSeq" id="XP_018497048.1">
    <property type="nucleotide sequence ID" value="XM_018641532.1"/>
</dbReference>
<feature type="signal peptide" evidence="2">
    <location>
        <begin position="1"/>
        <end position="18"/>
    </location>
</feature>
<protein>
    <submittedName>
        <fullName evidence="4">Uncharacterized protein LOC100898154</fullName>
    </submittedName>
</protein>
<sequence length="669" mass="73919">MLPIRSIVLAVCASLAIAAPLSGNVCPSSGDCPTCYGLHTPDLRDIVCNSESAFIVATGVDTDGERWTSPRRWQDIFGAHGHRYAVEHFPIDERHWDKADSECRTYYAKPAYEITKGQAPRRVQTPGVAGFKMNPECSCIGLIAEAGYAVVAFKSRAINHFDELETQALSRDVVVVPLPRGEFKIPTCAASFNEDKTTISTEKLPAVFANDEAELECDKVSSCPKCEVLHSTEQLRDICQSSKELMIVKRALSRDTATSPNAPWHMPKIEVYVDKDSTQEDSYETRIKVSARTEKGCAKPNFHVLTALTANLEGKSMLRGMQLGEQCQCDFIRKQHGYALLRSERELSETDALGEQETILMIPRGQYIIPQCPREDESERSDSDEDEKAQCEAPEDSCPICEEYMSEVELEETIKSDDALVVKMQTNSHLKKSEDSDEVRCATAEVVSVMKGQKENIKSEVTFTLPEKCRCAAMSNYGRQFYAVVKKDAIEGERLEKLPLNEKVYIVGQSFRSHNLLKRWLNPESIDEAEDRSGYDGYASYAPPAYAAPPPAYAPAYAAYAPPPYVAPAYVTSAWMNSYGSKNPSIAVSYSMPITIPIVTAKSTYSKGYDGKTGYGSDYGKTSGTQIVETKVEATYTTVVGIQPADSYPSAGPTYQAGYPQAPGYVYKQ</sequence>
<evidence type="ECO:0000313" key="3">
    <source>
        <dbReference type="Proteomes" id="UP000694867"/>
    </source>
</evidence>
<keyword evidence="3" id="KW-1185">Reference proteome</keyword>
<dbReference type="GeneID" id="100898154"/>
<feature type="chain" id="PRO_5042570974" evidence="2">
    <location>
        <begin position="19"/>
        <end position="669"/>
    </location>
</feature>
<evidence type="ECO:0000256" key="2">
    <source>
        <dbReference type="SAM" id="SignalP"/>
    </source>
</evidence>
<keyword evidence="2" id="KW-0732">Signal</keyword>
<dbReference type="Proteomes" id="UP000694867">
    <property type="component" value="Unplaced"/>
</dbReference>
<organism evidence="3 4">
    <name type="scientific">Galendromus occidentalis</name>
    <name type="common">western predatory mite</name>
    <dbReference type="NCBI Taxonomy" id="34638"/>
    <lineage>
        <taxon>Eukaryota</taxon>
        <taxon>Metazoa</taxon>
        <taxon>Ecdysozoa</taxon>
        <taxon>Arthropoda</taxon>
        <taxon>Chelicerata</taxon>
        <taxon>Arachnida</taxon>
        <taxon>Acari</taxon>
        <taxon>Parasitiformes</taxon>
        <taxon>Mesostigmata</taxon>
        <taxon>Gamasina</taxon>
        <taxon>Phytoseioidea</taxon>
        <taxon>Phytoseiidae</taxon>
        <taxon>Typhlodrominae</taxon>
        <taxon>Galendromus</taxon>
    </lineage>
</organism>
<dbReference type="AlphaFoldDB" id="A0AAJ7PAW2"/>
<dbReference type="KEGG" id="goe:100898154"/>
<name>A0AAJ7PAW2_9ACAR</name>
<proteinExistence type="predicted"/>
<evidence type="ECO:0000256" key="1">
    <source>
        <dbReference type="SAM" id="MobiDB-lite"/>
    </source>
</evidence>